<dbReference type="OrthoDB" id="300500at2759"/>
<dbReference type="STRING" id="7260.B4MMT6"/>
<dbReference type="InterPro" id="IPR042814">
    <property type="entry name" value="Morn5"/>
</dbReference>
<dbReference type="PANTHER" id="PTHR46437:SF1">
    <property type="entry name" value="MORN REPEAT-CONTAINING PROTEIN 5"/>
    <property type="match status" value="1"/>
</dbReference>
<feature type="region of interest" description="Disordered" evidence="5">
    <location>
        <begin position="236"/>
        <end position="294"/>
    </location>
</feature>
<feature type="compositionally biased region" description="Basic and acidic residues" evidence="5">
    <location>
        <begin position="266"/>
        <end position="284"/>
    </location>
</feature>
<dbReference type="InParanoid" id="B4MMT6"/>
<evidence type="ECO:0000256" key="4">
    <source>
        <dbReference type="ARBA" id="ARBA00023273"/>
    </source>
</evidence>
<sequence length="308" mass="35433">MPQISYSAKYPTDSKFSGVSDELGMQGYGLYVYPDGTRYLGYFHNNRFHGLGLITLGKPYNMSYQVEHIHGKLTKIIDMVFSDDLMVDFKMDENNTTMAFDNWSYCTKKDRRFCGEILTPLAPVGPQKYKTKDGPNAPHLDRNIFDLGFGQLNQHGFLMDVPNYMSDMSSFYVGCREIRGWIREHCHHGPLFNLHLKQQIRAKYARQIIRNNMDNQDDLNCATQHQESARWHKSSICRDRASEPSSESGKALRAHMASTSHTFTSEMDKEIQRESRGKCKDLKTKPPQSLHNHPVMQFTSESGVCRIN</sequence>
<keyword evidence="4" id="KW-0966">Cell projection</keyword>
<evidence type="ECO:0000313" key="6">
    <source>
        <dbReference type="EMBL" id="EDW73492.1"/>
    </source>
</evidence>
<dbReference type="eggNOG" id="KOG0231">
    <property type="taxonomic scope" value="Eukaryota"/>
</dbReference>
<reference evidence="6 7" key="1">
    <citation type="journal article" date="2007" name="Nature">
        <title>Evolution of genes and genomes on the Drosophila phylogeny.</title>
        <authorList>
            <consortium name="Drosophila 12 Genomes Consortium"/>
            <person name="Clark A.G."/>
            <person name="Eisen M.B."/>
            <person name="Smith D.R."/>
            <person name="Bergman C.M."/>
            <person name="Oliver B."/>
            <person name="Markow T.A."/>
            <person name="Kaufman T.C."/>
            <person name="Kellis M."/>
            <person name="Gelbart W."/>
            <person name="Iyer V.N."/>
            <person name="Pollard D.A."/>
            <person name="Sackton T.B."/>
            <person name="Larracuente A.M."/>
            <person name="Singh N.D."/>
            <person name="Abad J.P."/>
            <person name="Abt D.N."/>
            <person name="Adryan B."/>
            <person name="Aguade M."/>
            <person name="Akashi H."/>
            <person name="Anderson W.W."/>
            <person name="Aquadro C.F."/>
            <person name="Ardell D.H."/>
            <person name="Arguello R."/>
            <person name="Artieri C.G."/>
            <person name="Barbash D.A."/>
            <person name="Barker D."/>
            <person name="Barsanti P."/>
            <person name="Batterham P."/>
            <person name="Batzoglou S."/>
            <person name="Begun D."/>
            <person name="Bhutkar A."/>
            <person name="Blanco E."/>
            <person name="Bosak S.A."/>
            <person name="Bradley R.K."/>
            <person name="Brand A.D."/>
            <person name="Brent M.R."/>
            <person name="Brooks A.N."/>
            <person name="Brown R.H."/>
            <person name="Butlin R.K."/>
            <person name="Caggese C."/>
            <person name="Calvi B.R."/>
            <person name="Bernardo de Carvalho A."/>
            <person name="Caspi A."/>
            <person name="Castrezana S."/>
            <person name="Celniker S.E."/>
            <person name="Chang J.L."/>
            <person name="Chapple C."/>
            <person name="Chatterji S."/>
            <person name="Chinwalla A."/>
            <person name="Civetta A."/>
            <person name="Clifton S.W."/>
            <person name="Comeron J.M."/>
            <person name="Costello J.C."/>
            <person name="Coyne J.A."/>
            <person name="Daub J."/>
            <person name="David R.G."/>
            <person name="Delcher A.L."/>
            <person name="Delehaunty K."/>
            <person name="Do C.B."/>
            <person name="Ebling H."/>
            <person name="Edwards K."/>
            <person name="Eickbush T."/>
            <person name="Evans J.D."/>
            <person name="Filipski A."/>
            <person name="Findeiss S."/>
            <person name="Freyhult E."/>
            <person name="Fulton L."/>
            <person name="Fulton R."/>
            <person name="Garcia A.C."/>
            <person name="Gardiner A."/>
            <person name="Garfield D.A."/>
            <person name="Garvin B.E."/>
            <person name="Gibson G."/>
            <person name="Gilbert D."/>
            <person name="Gnerre S."/>
            <person name="Godfrey J."/>
            <person name="Good R."/>
            <person name="Gotea V."/>
            <person name="Gravely B."/>
            <person name="Greenberg A.J."/>
            <person name="Griffiths-Jones S."/>
            <person name="Gross S."/>
            <person name="Guigo R."/>
            <person name="Gustafson E.A."/>
            <person name="Haerty W."/>
            <person name="Hahn M.W."/>
            <person name="Halligan D.L."/>
            <person name="Halpern A.L."/>
            <person name="Halter G.M."/>
            <person name="Han M.V."/>
            <person name="Heger A."/>
            <person name="Hillier L."/>
            <person name="Hinrichs A.S."/>
            <person name="Holmes I."/>
            <person name="Hoskins R.A."/>
            <person name="Hubisz M.J."/>
            <person name="Hultmark D."/>
            <person name="Huntley M.A."/>
            <person name="Jaffe D.B."/>
            <person name="Jagadeeshan S."/>
            <person name="Jeck W.R."/>
            <person name="Johnson J."/>
            <person name="Jones C.D."/>
            <person name="Jordan W.C."/>
            <person name="Karpen G.H."/>
            <person name="Kataoka E."/>
            <person name="Keightley P.D."/>
            <person name="Kheradpour P."/>
            <person name="Kirkness E.F."/>
            <person name="Koerich L.B."/>
            <person name="Kristiansen K."/>
            <person name="Kudrna D."/>
            <person name="Kulathinal R.J."/>
            <person name="Kumar S."/>
            <person name="Kwok R."/>
            <person name="Lander E."/>
            <person name="Langley C.H."/>
            <person name="Lapoint R."/>
            <person name="Lazzaro B.P."/>
            <person name="Lee S.J."/>
            <person name="Levesque L."/>
            <person name="Li R."/>
            <person name="Lin C.F."/>
            <person name="Lin M.F."/>
            <person name="Lindblad-Toh K."/>
            <person name="Llopart A."/>
            <person name="Long M."/>
            <person name="Low L."/>
            <person name="Lozovsky E."/>
            <person name="Lu J."/>
            <person name="Luo M."/>
            <person name="Machado C.A."/>
            <person name="Makalowski W."/>
            <person name="Marzo M."/>
            <person name="Matsuda M."/>
            <person name="Matzkin L."/>
            <person name="McAllister B."/>
            <person name="McBride C.S."/>
            <person name="McKernan B."/>
            <person name="McKernan K."/>
            <person name="Mendez-Lago M."/>
            <person name="Minx P."/>
            <person name="Mollenhauer M.U."/>
            <person name="Montooth K."/>
            <person name="Mount S.M."/>
            <person name="Mu X."/>
            <person name="Myers E."/>
            <person name="Negre B."/>
            <person name="Newfeld S."/>
            <person name="Nielsen R."/>
            <person name="Noor M.A."/>
            <person name="O'Grady P."/>
            <person name="Pachter L."/>
            <person name="Papaceit M."/>
            <person name="Parisi M.J."/>
            <person name="Parisi M."/>
            <person name="Parts L."/>
            <person name="Pedersen J.S."/>
            <person name="Pesole G."/>
            <person name="Phillippy A.M."/>
            <person name="Ponting C.P."/>
            <person name="Pop M."/>
            <person name="Porcelli D."/>
            <person name="Powell J.R."/>
            <person name="Prohaska S."/>
            <person name="Pruitt K."/>
            <person name="Puig M."/>
            <person name="Quesneville H."/>
            <person name="Ram K.R."/>
            <person name="Rand D."/>
            <person name="Rasmussen M.D."/>
            <person name="Reed L.K."/>
            <person name="Reenan R."/>
            <person name="Reily A."/>
            <person name="Remington K.A."/>
            <person name="Rieger T.T."/>
            <person name="Ritchie M.G."/>
            <person name="Robin C."/>
            <person name="Rogers Y.H."/>
            <person name="Rohde C."/>
            <person name="Rozas J."/>
            <person name="Rubenfield M.J."/>
            <person name="Ruiz A."/>
            <person name="Russo S."/>
            <person name="Salzberg S.L."/>
            <person name="Sanchez-Gracia A."/>
            <person name="Saranga D.J."/>
            <person name="Sato H."/>
            <person name="Schaeffer S.W."/>
            <person name="Schatz M.C."/>
            <person name="Schlenke T."/>
            <person name="Schwartz R."/>
            <person name="Segarra C."/>
            <person name="Singh R.S."/>
            <person name="Sirot L."/>
            <person name="Sirota M."/>
            <person name="Sisneros N.B."/>
            <person name="Smith C.D."/>
            <person name="Smith T.F."/>
            <person name="Spieth J."/>
            <person name="Stage D.E."/>
            <person name="Stark A."/>
            <person name="Stephan W."/>
            <person name="Strausberg R.L."/>
            <person name="Strempel S."/>
            <person name="Sturgill D."/>
            <person name="Sutton G."/>
            <person name="Sutton G.G."/>
            <person name="Tao W."/>
            <person name="Teichmann S."/>
            <person name="Tobari Y.N."/>
            <person name="Tomimura Y."/>
            <person name="Tsolas J.M."/>
            <person name="Valente V.L."/>
            <person name="Venter E."/>
            <person name="Venter J.C."/>
            <person name="Vicario S."/>
            <person name="Vieira F.G."/>
            <person name="Vilella A.J."/>
            <person name="Villasante A."/>
            <person name="Walenz B."/>
            <person name="Wang J."/>
            <person name="Wasserman M."/>
            <person name="Watts T."/>
            <person name="Wilson D."/>
            <person name="Wilson R.K."/>
            <person name="Wing R.A."/>
            <person name="Wolfner M.F."/>
            <person name="Wong A."/>
            <person name="Wong G.K."/>
            <person name="Wu C.I."/>
            <person name="Wu G."/>
            <person name="Yamamoto D."/>
            <person name="Yang H.P."/>
            <person name="Yang S.P."/>
            <person name="Yorke J.A."/>
            <person name="Yoshida K."/>
            <person name="Zdobnov E."/>
            <person name="Zhang P."/>
            <person name="Zhang Y."/>
            <person name="Zimin A.V."/>
            <person name="Baldwin J."/>
            <person name="Abdouelleil A."/>
            <person name="Abdulkadir J."/>
            <person name="Abebe A."/>
            <person name="Abera B."/>
            <person name="Abreu J."/>
            <person name="Acer S.C."/>
            <person name="Aftuck L."/>
            <person name="Alexander A."/>
            <person name="An P."/>
            <person name="Anderson E."/>
            <person name="Anderson S."/>
            <person name="Arachi H."/>
            <person name="Azer M."/>
            <person name="Bachantsang P."/>
            <person name="Barry A."/>
            <person name="Bayul T."/>
            <person name="Berlin A."/>
            <person name="Bessette D."/>
            <person name="Bloom T."/>
            <person name="Blye J."/>
            <person name="Boguslavskiy L."/>
            <person name="Bonnet C."/>
            <person name="Boukhgalter B."/>
            <person name="Bourzgui I."/>
            <person name="Brown A."/>
            <person name="Cahill P."/>
            <person name="Channer S."/>
            <person name="Cheshatsang Y."/>
            <person name="Chuda L."/>
            <person name="Citroen M."/>
            <person name="Collymore A."/>
            <person name="Cooke P."/>
            <person name="Costello M."/>
            <person name="D'Aco K."/>
            <person name="Daza R."/>
            <person name="De Haan G."/>
            <person name="DeGray S."/>
            <person name="DeMaso C."/>
            <person name="Dhargay N."/>
            <person name="Dooley K."/>
            <person name="Dooley E."/>
            <person name="Doricent M."/>
            <person name="Dorje P."/>
            <person name="Dorjee K."/>
            <person name="Dupes A."/>
            <person name="Elong R."/>
            <person name="Falk J."/>
            <person name="Farina A."/>
            <person name="Faro S."/>
            <person name="Ferguson D."/>
            <person name="Fisher S."/>
            <person name="Foley C.D."/>
            <person name="Franke A."/>
            <person name="Friedrich D."/>
            <person name="Gadbois L."/>
            <person name="Gearin G."/>
            <person name="Gearin C.R."/>
            <person name="Giannoukos G."/>
            <person name="Goode T."/>
            <person name="Graham J."/>
            <person name="Grandbois E."/>
            <person name="Grewal S."/>
            <person name="Gyaltsen K."/>
            <person name="Hafez N."/>
            <person name="Hagos B."/>
            <person name="Hall J."/>
            <person name="Henson C."/>
            <person name="Hollinger A."/>
            <person name="Honan T."/>
            <person name="Huard M.D."/>
            <person name="Hughes L."/>
            <person name="Hurhula B."/>
            <person name="Husby M.E."/>
            <person name="Kamat A."/>
            <person name="Kanga B."/>
            <person name="Kashin S."/>
            <person name="Khazanovich D."/>
            <person name="Kisner P."/>
            <person name="Lance K."/>
            <person name="Lara M."/>
            <person name="Lee W."/>
            <person name="Lennon N."/>
            <person name="Letendre F."/>
            <person name="LeVine R."/>
            <person name="Lipovsky A."/>
            <person name="Liu X."/>
            <person name="Liu J."/>
            <person name="Liu S."/>
            <person name="Lokyitsang T."/>
            <person name="Lokyitsang Y."/>
            <person name="Lubonja R."/>
            <person name="Lui A."/>
            <person name="MacDonald P."/>
            <person name="Magnisalis V."/>
            <person name="Maru K."/>
            <person name="Matthews C."/>
            <person name="McCusker W."/>
            <person name="McDonough S."/>
            <person name="Mehta T."/>
            <person name="Meldrim J."/>
            <person name="Meneus L."/>
            <person name="Mihai O."/>
            <person name="Mihalev A."/>
            <person name="Mihova T."/>
            <person name="Mittelman R."/>
            <person name="Mlenga V."/>
            <person name="Montmayeur A."/>
            <person name="Mulrain L."/>
            <person name="Navidi A."/>
            <person name="Naylor J."/>
            <person name="Negash T."/>
            <person name="Nguyen T."/>
            <person name="Nguyen N."/>
            <person name="Nicol R."/>
            <person name="Norbu C."/>
            <person name="Norbu N."/>
            <person name="Novod N."/>
            <person name="O'Neill B."/>
            <person name="Osman S."/>
            <person name="Markiewicz E."/>
            <person name="Oyono O.L."/>
            <person name="Patti C."/>
            <person name="Phunkhang P."/>
            <person name="Pierre F."/>
            <person name="Priest M."/>
            <person name="Raghuraman S."/>
            <person name="Rege F."/>
            <person name="Reyes R."/>
            <person name="Rise C."/>
            <person name="Rogov P."/>
            <person name="Ross K."/>
            <person name="Ryan E."/>
            <person name="Settipalli S."/>
            <person name="Shea T."/>
            <person name="Sherpa N."/>
            <person name="Shi L."/>
            <person name="Shih D."/>
            <person name="Sparrow T."/>
            <person name="Spaulding J."/>
            <person name="Stalker J."/>
            <person name="Stange-Thomann N."/>
            <person name="Stavropoulos S."/>
            <person name="Stone C."/>
            <person name="Strader C."/>
            <person name="Tesfaye S."/>
            <person name="Thomson T."/>
            <person name="Thoulutsang Y."/>
            <person name="Thoulutsang D."/>
            <person name="Topham K."/>
            <person name="Topping I."/>
            <person name="Tsamla T."/>
            <person name="Vassiliev H."/>
            <person name="Vo A."/>
            <person name="Wangchuk T."/>
            <person name="Wangdi T."/>
            <person name="Weiand M."/>
            <person name="Wilkinson J."/>
            <person name="Wilson A."/>
            <person name="Yadav S."/>
            <person name="Young G."/>
            <person name="Yu Q."/>
            <person name="Zembek L."/>
            <person name="Zhong D."/>
            <person name="Zimmer A."/>
            <person name="Zwirko Z."/>
            <person name="Jaffe D.B."/>
            <person name="Alvarez P."/>
            <person name="Brockman W."/>
            <person name="Butler J."/>
            <person name="Chin C."/>
            <person name="Gnerre S."/>
            <person name="Grabherr M."/>
            <person name="Kleber M."/>
            <person name="Mauceli E."/>
            <person name="MacCallum I."/>
        </authorList>
    </citation>
    <scope>NUCLEOTIDE SEQUENCE [LARGE SCALE GENOMIC DNA]</scope>
    <source>
        <strain evidence="7">Tucson 14030-0811.24</strain>
    </source>
</reference>
<dbReference type="SUPFAM" id="SSF82185">
    <property type="entry name" value="Histone H3 K4-specific methyltransferase SET7/9 N-terminal domain"/>
    <property type="match status" value="1"/>
</dbReference>
<dbReference type="KEGG" id="dwi:6639490"/>
<dbReference type="OMA" id="YPIRRSK"/>
<dbReference type="SMR" id="B4MMT6"/>
<gene>
    <name evidence="6" type="primary">Dwil\GK16618</name>
    <name evidence="6" type="ORF">Dwil_GK16618</name>
</gene>
<evidence type="ECO:0008006" key="8">
    <source>
        <dbReference type="Google" id="ProtNLM"/>
    </source>
</evidence>
<dbReference type="Proteomes" id="UP000007798">
    <property type="component" value="Unassembled WGS sequence"/>
</dbReference>
<keyword evidence="2" id="KW-0282">Flagellum</keyword>
<dbReference type="GO" id="GO:0031514">
    <property type="term" value="C:motile cilium"/>
    <property type="evidence" value="ECO:0007669"/>
    <property type="project" value="UniProtKB-SubCell"/>
</dbReference>
<evidence type="ECO:0000256" key="2">
    <source>
        <dbReference type="ARBA" id="ARBA00022846"/>
    </source>
</evidence>
<evidence type="ECO:0000256" key="3">
    <source>
        <dbReference type="ARBA" id="ARBA00023069"/>
    </source>
</evidence>
<keyword evidence="3" id="KW-0969">Cilium</keyword>
<evidence type="ECO:0000313" key="7">
    <source>
        <dbReference type="Proteomes" id="UP000007798"/>
    </source>
</evidence>
<dbReference type="AlphaFoldDB" id="B4MMT6"/>
<organism evidence="6 7">
    <name type="scientific">Drosophila willistoni</name>
    <name type="common">Fruit fly</name>
    <dbReference type="NCBI Taxonomy" id="7260"/>
    <lineage>
        <taxon>Eukaryota</taxon>
        <taxon>Metazoa</taxon>
        <taxon>Ecdysozoa</taxon>
        <taxon>Arthropoda</taxon>
        <taxon>Hexapoda</taxon>
        <taxon>Insecta</taxon>
        <taxon>Pterygota</taxon>
        <taxon>Neoptera</taxon>
        <taxon>Endopterygota</taxon>
        <taxon>Diptera</taxon>
        <taxon>Brachycera</taxon>
        <taxon>Muscomorpha</taxon>
        <taxon>Ephydroidea</taxon>
        <taxon>Drosophilidae</taxon>
        <taxon>Drosophila</taxon>
        <taxon>Sophophora</taxon>
    </lineage>
</organism>
<proteinExistence type="predicted"/>
<name>B4MMT6_DROWI</name>
<dbReference type="PhylomeDB" id="B4MMT6"/>
<evidence type="ECO:0000256" key="5">
    <source>
        <dbReference type="SAM" id="MobiDB-lite"/>
    </source>
</evidence>
<accession>B4MMT6</accession>
<dbReference type="PANTHER" id="PTHR46437">
    <property type="entry name" value="MORN REPEAT-CONTAINING PROTEIN 5"/>
    <property type="match status" value="1"/>
</dbReference>
<dbReference type="HOGENOM" id="CLU_084314_0_0_1"/>
<keyword evidence="7" id="KW-1185">Reference proteome</keyword>
<comment type="subcellular location">
    <subcellularLocation>
        <location evidence="1">Cell projection</location>
        <location evidence="1">Cilium</location>
        <location evidence="1">Flagellum</location>
    </subcellularLocation>
</comment>
<protein>
    <recommendedName>
        <fullName evidence="8">MORN repeat-containing protein 5</fullName>
    </recommendedName>
</protein>
<evidence type="ECO:0000256" key="1">
    <source>
        <dbReference type="ARBA" id="ARBA00004230"/>
    </source>
</evidence>
<dbReference type="EMBL" id="CH963847">
    <property type="protein sequence ID" value="EDW73492.1"/>
    <property type="molecule type" value="Genomic_DNA"/>
</dbReference>